<evidence type="ECO:0000256" key="10">
    <source>
        <dbReference type="SAM" id="MobiDB-lite"/>
    </source>
</evidence>
<evidence type="ECO:0000256" key="3">
    <source>
        <dbReference type="ARBA" id="ARBA00022723"/>
    </source>
</evidence>
<dbReference type="GO" id="GO:0008270">
    <property type="term" value="F:zinc ion binding"/>
    <property type="evidence" value="ECO:0007669"/>
    <property type="project" value="UniProtKB-KW"/>
</dbReference>
<keyword evidence="4" id="KW-0863">Zinc-finger</keyword>
<dbReference type="PANTHER" id="PTHR31576">
    <property type="entry name" value="TATA BOX-BINDING PROTEIN-ASSOCIATED FACTOR RNA POLYMERASE I SUBUNIT B"/>
    <property type="match status" value="1"/>
</dbReference>
<organism evidence="12 13">
    <name type="scientific">Psylliodes chrysocephalus</name>
    <dbReference type="NCBI Taxonomy" id="3402493"/>
    <lineage>
        <taxon>Eukaryota</taxon>
        <taxon>Metazoa</taxon>
        <taxon>Ecdysozoa</taxon>
        <taxon>Arthropoda</taxon>
        <taxon>Hexapoda</taxon>
        <taxon>Insecta</taxon>
        <taxon>Pterygota</taxon>
        <taxon>Neoptera</taxon>
        <taxon>Endopterygota</taxon>
        <taxon>Coleoptera</taxon>
        <taxon>Polyphaga</taxon>
        <taxon>Cucujiformia</taxon>
        <taxon>Chrysomeloidea</taxon>
        <taxon>Chrysomelidae</taxon>
        <taxon>Galerucinae</taxon>
        <taxon>Alticini</taxon>
        <taxon>Psylliodes</taxon>
    </lineage>
</organism>
<evidence type="ECO:0000259" key="11">
    <source>
        <dbReference type="Pfam" id="PF20645"/>
    </source>
</evidence>
<evidence type="ECO:0000256" key="7">
    <source>
        <dbReference type="ARBA" id="ARBA00023125"/>
    </source>
</evidence>
<evidence type="ECO:0000256" key="4">
    <source>
        <dbReference type="ARBA" id="ARBA00022771"/>
    </source>
</evidence>
<evidence type="ECO:0000256" key="1">
    <source>
        <dbReference type="ARBA" id="ARBA00004604"/>
    </source>
</evidence>
<feature type="region of interest" description="Disordered" evidence="10">
    <location>
        <begin position="615"/>
        <end position="641"/>
    </location>
</feature>
<reference evidence="12" key="1">
    <citation type="submission" date="2022-01" db="EMBL/GenBank/DDBJ databases">
        <authorList>
            <person name="King R."/>
        </authorList>
    </citation>
    <scope>NUCLEOTIDE SEQUENCE</scope>
</reference>
<comment type="subcellular location">
    <subcellularLocation>
        <location evidence="1">Nucleus</location>
        <location evidence="1">Nucleolus</location>
    </subcellularLocation>
</comment>
<dbReference type="Proteomes" id="UP001153636">
    <property type="component" value="Chromosome 3"/>
</dbReference>
<keyword evidence="13" id="KW-1185">Reference proteome</keyword>
<dbReference type="Pfam" id="PF20645">
    <property type="entry name" value="Rrn7_cyclin_C"/>
    <property type="match status" value="1"/>
</dbReference>
<keyword evidence="3" id="KW-0479">Metal-binding</keyword>
<evidence type="ECO:0000313" key="13">
    <source>
        <dbReference type="Proteomes" id="UP001153636"/>
    </source>
</evidence>
<keyword evidence="7" id="KW-0238">DNA-binding</keyword>
<dbReference type="GO" id="GO:0042790">
    <property type="term" value="P:nucleolar large rRNA transcription by RNA polymerase I"/>
    <property type="evidence" value="ECO:0007669"/>
    <property type="project" value="TreeGrafter"/>
</dbReference>
<dbReference type="OrthoDB" id="10069252at2759"/>
<accession>A0A9P0CRA2</accession>
<keyword evidence="5" id="KW-0862">Zinc</keyword>
<evidence type="ECO:0000256" key="2">
    <source>
        <dbReference type="ARBA" id="ARBA00006899"/>
    </source>
</evidence>
<sequence>MECVVCGGTNFIKDSGFYFCGECQTQSQELKEHAFQEEAAQINVNSVRKIKTIKTSKNEHLTSWECYNVILLALTEQLIQLGADVKIKKIVKCLWMRYLEKLEVINLEQDEMPKLSLVHIKRDVRITYDVKKRYKRKRSVTSNSDKSETASRRQRSQKKAALAKSQYTELLEKGEDSKSLQAETLNSLKSSSEKSSGNEEIQFNKYSKKELKKMMKKNHLESHKKDLESSLKCHKFTHRTKWSVNYKSGVHFISPIKIYAILYISLLIIKDSIQLGDLFRFLKEGHLNYDRFSTLFPESYSDKTFSFHDYGKTCFFSTKYFRSTVSKLITFLEVDEYIKCPDLVELVQRYCTEMNLPDDVLTAVQNILSRNPMKFGKGRRDRKTFYLPNYEARVMSLIIFVLKLLYGLDGVTENSLGMFAQLCNTEFPDLNMFNIQNWMKCIHYRTLVISEYHFPTSELNNTDVNVNLFLQYKQSHNIFTNDRNRLISDMEGYKNLLSKIRDLQRNDIAEIEYSASLTPFSNHLNVIKNIPNRKELKDILKYNFKNDSLDYLFHPKKYLERINENVTIRHRGTNVNCVFEQIKNQMDYTRVIHRNQDKLVWAQILVAHEDTSIPNDFKNDQHEDNTNTIPNTPSTASSDDVSHNINYKPFETYWLYSRDAIDRASKQHFKEYIDKFSDSFKFILNECSRIIELNKQELFVEFQNTELYLIYCGNYKNAKKRRDLHDLPPLIRQAEDDW</sequence>
<evidence type="ECO:0000256" key="8">
    <source>
        <dbReference type="ARBA" id="ARBA00023163"/>
    </source>
</evidence>
<dbReference type="AlphaFoldDB" id="A0A9P0CRA2"/>
<evidence type="ECO:0000313" key="12">
    <source>
        <dbReference type="EMBL" id="CAH1108027.1"/>
    </source>
</evidence>
<dbReference type="GO" id="GO:0070860">
    <property type="term" value="C:RNA polymerase I core factor complex"/>
    <property type="evidence" value="ECO:0007669"/>
    <property type="project" value="InterPro"/>
</dbReference>
<feature type="domain" description="Rrn7/TAF1B C-terminal cyclin" evidence="11">
    <location>
        <begin position="316"/>
        <end position="488"/>
    </location>
</feature>
<name>A0A9P0CRA2_9CUCU</name>
<evidence type="ECO:0000256" key="5">
    <source>
        <dbReference type="ARBA" id="ARBA00022833"/>
    </source>
</evidence>
<keyword evidence="6" id="KW-0805">Transcription regulation</keyword>
<keyword evidence="8" id="KW-0804">Transcription</keyword>
<feature type="region of interest" description="Disordered" evidence="10">
    <location>
        <begin position="137"/>
        <end position="160"/>
    </location>
</feature>
<feature type="compositionally biased region" description="Basic and acidic residues" evidence="10">
    <location>
        <begin position="615"/>
        <end position="625"/>
    </location>
</feature>
<protein>
    <recommendedName>
        <fullName evidence="11">Rrn7/TAF1B C-terminal cyclin domain-containing protein</fullName>
    </recommendedName>
</protein>
<evidence type="ECO:0000256" key="6">
    <source>
        <dbReference type="ARBA" id="ARBA00023015"/>
    </source>
</evidence>
<dbReference type="GO" id="GO:0001164">
    <property type="term" value="F:RNA polymerase I core promoter sequence-specific DNA binding"/>
    <property type="evidence" value="ECO:0007669"/>
    <property type="project" value="InterPro"/>
</dbReference>
<dbReference type="PANTHER" id="PTHR31576:SF2">
    <property type="entry name" value="TATA BOX-BINDING PROTEIN-ASSOCIATED FACTOR RNA POLYMERASE I SUBUNIT B"/>
    <property type="match status" value="1"/>
</dbReference>
<proteinExistence type="inferred from homology"/>
<gene>
    <name evidence="12" type="ORF">PSYICH_LOCUS8666</name>
</gene>
<dbReference type="GO" id="GO:0005668">
    <property type="term" value="C:RNA polymerase transcription factor SL1 complex"/>
    <property type="evidence" value="ECO:0007669"/>
    <property type="project" value="TreeGrafter"/>
</dbReference>
<evidence type="ECO:0000256" key="9">
    <source>
        <dbReference type="ARBA" id="ARBA00023242"/>
    </source>
</evidence>
<feature type="compositionally biased region" description="Polar residues" evidence="10">
    <location>
        <begin position="626"/>
        <end position="641"/>
    </location>
</feature>
<keyword evidence="9" id="KW-0539">Nucleus</keyword>
<dbReference type="EMBL" id="OV651815">
    <property type="protein sequence ID" value="CAH1108027.1"/>
    <property type="molecule type" value="Genomic_DNA"/>
</dbReference>
<dbReference type="InterPro" id="IPR048538">
    <property type="entry name" value="Rrn7_cyclin_C"/>
</dbReference>
<comment type="similarity">
    <text evidence="2">Belongs to the RRN7/TAF1B family.</text>
</comment>
<dbReference type="InterPro" id="IPR033599">
    <property type="entry name" value="TAF1B/Rrn7"/>
</dbReference>